<comment type="caution">
    <text evidence="1">The sequence shown here is derived from an EMBL/GenBank/DDBJ whole genome shotgun (WGS) entry which is preliminary data.</text>
</comment>
<proteinExistence type="predicted"/>
<dbReference type="EMBL" id="LAZR01004552">
    <property type="protein sequence ID" value="KKN07594.1"/>
    <property type="molecule type" value="Genomic_DNA"/>
</dbReference>
<gene>
    <name evidence="1" type="ORF">LCGC14_1065400</name>
</gene>
<evidence type="ECO:0000313" key="1">
    <source>
        <dbReference type="EMBL" id="KKN07594.1"/>
    </source>
</evidence>
<reference evidence="1" key="1">
    <citation type="journal article" date="2015" name="Nature">
        <title>Complex archaea that bridge the gap between prokaryotes and eukaryotes.</title>
        <authorList>
            <person name="Spang A."/>
            <person name="Saw J.H."/>
            <person name="Jorgensen S.L."/>
            <person name="Zaremba-Niedzwiedzka K."/>
            <person name="Martijn J."/>
            <person name="Lind A.E."/>
            <person name="van Eijk R."/>
            <person name="Schleper C."/>
            <person name="Guy L."/>
            <person name="Ettema T.J."/>
        </authorList>
    </citation>
    <scope>NUCLEOTIDE SEQUENCE</scope>
</reference>
<organism evidence="1">
    <name type="scientific">marine sediment metagenome</name>
    <dbReference type="NCBI Taxonomy" id="412755"/>
    <lineage>
        <taxon>unclassified sequences</taxon>
        <taxon>metagenomes</taxon>
        <taxon>ecological metagenomes</taxon>
    </lineage>
</organism>
<name>A0A0F9MPM0_9ZZZZ</name>
<sequence>MNGETVKYHKYEGSSGKISIPTSIAKSLNWDHKNEIGMIIRTIDGKQGLFLWKREKEEKLHKKTRAQAIDLESKI</sequence>
<protein>
    <recommendedName>
        <fullName evidence="2">SpoVT-AbrB domain-containing protein</fullName>
    </recommendedName>
</protein>
<evidence type="ECO:0008006" key="2">
    <source>
        <dbReference type="Google" id="ProtNLM"/>
    </source>
</evidence>
<accession>A0A0F9MPM0</accession>
<dbReference type="AlphaFoldDB" id="A0A0F9MPM0"/>